<evidence type="ECO:0000313" key="2">
    <source>
        <dbReference type="EMBL" id="TNN49781.1"/>
    </source>
</evidence>
<name>A0A4Z2G8Z9_9TELE</name>
<reference evidence="2 3" key="1">
    <citation type="submission" date="2019-03" db="EMBL/GenBank/DDBJ databases">
        <title>First draft genome of Liparis tanakae, snailfish: a comprehensive survey of snailfish specific genes.</title>
        <authorList>
            <person name="Kim W."/>
            <person name="Song I."/>
            <person name="Jeong J.-H."/>
            <person name="Kim D."/>
            <person name="Kim S."/>
            <person name="Ryu S."/>
            <person name="Song J.Y."/>
            <person name="Lee S.K."/>
        </authorList>
    </citation>
    <scope>NUCLEOTIDE SEQUENCE [LARGE SCALE GENOMIC DNA]</scope>
    <source>
        <tissue evidence="2">Muscle</tissue>
    </source>
</reference>
<dbReference type="AlphaFoldDB" id="A0A4Z2G8Z9"/>
<accession>A0A4Z2G8Z9</accession>
<dbReference type="Proteomes" id="UP000314294">
    <property type="component" value="Unassembled WGS sequence"/>
</dbReference>
<evidence type="ECO:0000313" key="3">
    <source>
        <dbReference type="Proteomes" id="UP000314294"/>
    </source>
</evidence>
<dbReference type="EMBL" id="SRLO01000641">
    <property type="protein sequence ID" value="TNN49781.1"/>
    <property type="molecule type" value="Genomic_DNA"/>
</dbReference>
<proteinExistence type="predicted"/>
<sequence>MEGLETSRVEEWAESQQGRTTLQKCPFHREAKHHCAVKKTPGCFPKITGAPCRCVAASSLKRDYVDGERPKSQETERRDFKKLTKGAV</sequence>
<feature type="region of interest" description="Disordered" evidence="1">
    <location>
        <begin position="1"/>
        <end position="20"/>
    </location>
</feature>
<feature type="region of interest" description="Disordered" evidence="1">
    <location>
        <begin position="65"/>
        <end position="88"/>
    </location>
</feature>
<organism evidence="2 3">
    <name type="scientific">Liparis tanakae</name>
    <name type="common">Tanaka's snailfish</name>
    <dbReference type="NCBI Taxonomy" id="230148"/>
    <lineage>
        <taxon>Eukaryota</taxon>
        <taxon>Metazoa</taxon>
        <taxon>Chordata</taxon>
        <taxon>Craniata</taxon>
        <taxon>Vertebrata</taxon>
        <taxon>Euteleostomi</taxon>
        <taxon>Actinopterygii</taxon>
        <taxon>Neopterygii</taxon>
        <taxon>Teleostei</taxon>
        <taxon>Neoteleostei</taxon>
        <taxon>Acanthomorphata</taxon>
        <taxon>Eupercaria</taxon>
        <taxon>Perciformes</taxon>
        <taxon>Cottioidei</taxon>
        <taxon>Cottales</taxon>
        <taxon>Liparidae</taxon>
        <taxon>Liparis</taxon>
    </lineage>
</organism>
<feature type="compositionally biased region" description="Basic and acidic residues" evidence="1">
    <location>
        <begin position="65"/>
        <end position="82"/>
    </location>
</feature>
<protein>
    <submittedName>
        <fullName evidence="2">Uncharacterized protein</fullName>
    </submittedName>
</protein>
<comment type="caution">
    <text evidence="2">The sequence shown here is derived from an EMBL/GenBank/DDBJ whole genome shotgun (WGS) entry which is preliminary data.</text>
</comment>
<gene>
    <name evidence="2" type="ORF">EYF80_040005</name>
</gene>
<evidence type="ECO:0000256" key="1">
    <source>
        <dbReference type="SAM" id="MobiDB-lite"/>
    </source>
</evidence>
<keyword evidence="3" id="KW-1185">Reference proteome</keyword>
<feature type="compositionally biased region" description="Basic and acidic residues" evidence="1">
    <location>
        <begin position="1"/>
        <end position="11"/>
    </location>
</feature>